<dbReference type="AlphaFoldDB" id="A0AA49Q5Y8"/>
<evidence type="ECO:0000313" key="10">
    <source>
        <dbReference type="EMBL" id="WKW13452.1"/>
    </source>
</evidence>
<dbReference type="Pfam" id="PF12704">
    <property type="entry name" value="MacB_PCD"/>
    <property type="match status" value="2"/>
</dbReference>
<dbReference type="GO" id="GO:0098797">
    <property type="term" value="C:plasma membrane protein complex"/>
    <property type="evidence" value="ECO:0007669"/>
    <property type="project" value="TreeGrafter"/>
</dbReference>
<feature type="domain" description="ABC3 transporter permease C-terminal" evidence="8">
    <location>
        <begin position="271"/>
        <end position="391"/>
    </location>
</feature>
<dbReference type="PANTHER" id="PTHR30489">
    <property type="entry name" value="LIPOPROTEIN-RELEASING SYSTEM TRANSMEMBRANE PROTEIN LOLE"/>
    <property type="match status" value="1"/>
</dbReference>
<name>A0AA49Q5Y8_9BACT</name>
<keyword evidence="5 7" id="KW-1133">Transmembrane helix</keyword>
<evidence type="ECO:0000313" key="12">
    <source>
        <dbReference type="Proteomes" id="UP001229955"/>
    </source>
</evidence>
<feature type="domain" description="MacB-like periplasmic core" evidence="9">
    <location>
        <begin position="27"/>
        <end position="236"/>
    </location>
</feature>
<feature type="transmembrane region" description="Helical" evidence="7">
    <location>
        <begin position="318"/>
        <end position="339"/>
    </location>
</feature>
<feature type="transmembrane region" description="Helical" evidence="7">
    <location>
        <begin position="711"/>
        <end position="734"/>
    </location>
</feature>
<evidence type="ECO:0000256" key="2">
    <source>
        <dbReference type="ARBA" id="ARBA00005236"/>
    </source>
</evidence>
<organism evidence="10">
    <name type="scientific">Pseudogemmatithrix spongiicola</name>
    <dbReference type="NCBI Taxonomy" id="3062599"/>
    <lineage>
        <taxon>Bacteria</taxon>
        <taxon>Pseudomonadati</taxon>
        <taxon>Gemmatimonadota</taxon>
        <taxon>Gemmatimonadia</taxon>
        <taxon>Gemmatimonadales</taxon>
        <taxon>Gemmatimonadaceae</taxon>
        <taxon>Pseudogemmatithrix</taxon>
    </lineage>
</organism>
<reference evidence="10" key="1">
    <citation type="submission" date="2023-07" db="EMBL/GenBank/DDBJ databases">
        <authorList>
            <person name="Haufschild T."/>
            <person name="Kallscheuer N."/>
            <person name="Hammer J."/>
            <person name="Kohn T."/>
            <person name="Kabuu M."/>
            <person name="Jogler M."/>
            <person name="Wohfarth N."/>
            <person name="Heuer A."/>
            <person name="Rohde M."/>
            <person name="van Teeseling M.C.F."/>
            <person name="Jogler C."/>
        </authorList>
    </citation>
    <scope>NUCLEOTIDE SEQUENCE</scope>
    <source>
        <strain evidence="10">Strain 138</strain>
        <strain evidence="11">Strain 318</strain>
    </source>
</reference>
<accession>A0AA49K273</accession>
<feature type="domain" description="MacB-like periplasmic core" evidence="9">
    <location>
        <begin position="434"/>
        <end position="619"/>
    </location>
</feature>
<accession>A0AA49Q5Y8</accession>
<evidence type="ECO:0000259" key="8">
    <source>
        <dbReference type="Pfam" id="PF02687"/>
    </source>
</evidence>
<feature type="transmembrane region" description="Helical" evidence="7">
    <location>
        <begin position="268"/>
        <end position="288"/>
    </location>
</feature>
<keyword evidence="3" id="KW-1003">Cell membrane</keyword>
<evidence type="ECO:0000256" key="3">
    <source>
        <dbReference type="ARBA" id="ARBA00022475"/>
    </source>
</evidence>
<comment type="similarity">
    <text evidence="2">Belongs to the ABC-4 integral membrane protein family. LolC/E subfamily.</text>
</comment>
<proteinExistence type="inferred from homology"/>
<evidence type="ECO:0000256" key="5">
    <source>
        <dbReference type="ARBA" id="ARBA00022989"/>
    </source>
</evidence>
<evidence type="ECO:0000256" key="6">
    <source>
        <dbReference type="ARBA" id="ARBA00023136"/>
    </source>
</evidence>
<feature type="transmembrane region" description="Helical" evidence="7">
    <location>
        <begin position="754"/>
        <end position="772"/>
    </location>
</feature>
<keyword evidence="4 7" id="KW-0812">Transmembrane</keyword>
<sequence>MVRRLLDKKLRRDLRRHFGSMLAIAVVVTCGIAAFVGMRSMVHVLGDAQLAYYERSRFPDVFARVRRAPDAIVPALRDIVGVERLETRAGGEVVVRVPGLREPATARLVGIHDETPGSLNRVVLRRGRLPAADEADAVTVSQGFADANGLVLGDTLGAVIGGRWRHLRVVGVGISAEFVYELRPGDMLPDSKRYGVLWLPDAEAEQAFDLEQAWNELALTLEPGADTAAVVAALDDALQRYGSFGATTRRLHPSHQFLSSEIDENRTFASVLPTIFLGVAAFLVHLVLSRVVIPQRDQIGTLKAFGLPTAALVRHYTLFALVPVMVGSVAGVGLGIWLAAFLSEMYQEFFRFPSLTAPLYPAVIAAGVGIGVVAAVVGALGALRRVLRLPPAEAMRPEQPALYASGIVETVLGRHGSPIARMIARGVTHRPWRTALSALGIGFGAAVVVVGTFGFDAIGRMKHVMFDIAARADVTVVFAAPQGPAVVADLLALPGVLRVEPHREAAVRAWHGHRKRQTALVGVDSSARMRQVSDLAARIPTIHPGGVTLSASLSRVLAAGVGDTVDLEFLDGRRRRIAQPVVGVVEDLTGSSVYVPAAAMAALVGGGEAVTSADLQIDPRQEAALYARLVAAPQVQSVTARVRMRESFDATIRESFYMVLTTMLLIAGALSAGTIYNAGRVTLSERARDLASLRVLGFTRGEVSRILFGEIGLLGAFGLPLGIAIGIGMAWATVQSLGRDEMFRLPLVIGPRTIGLGLAVPVLAGLFSLWPLRHRLDRLDLVESLKTRE</sequence>
<feature type="transmembrane region" description="Helical" evidence="7">
    <location>
        <begin position="656"/>
        <end position="678"/>
    </location>
</feature>
<evidence type="ECO:0000256" key="4">
    <source>
        <dbReference type="ARBA" id="ARBA00022692"/>
    </source>
</evidence>
<feature type="transmembrane region" description="Helical" evidence="7">
    <location>
        <begin position="359"/>
        <end position="383"/>
    </location>
</feature>
<evidence type="ECO:0000256" key="1">
    <source>
        <dbReference type="ARBA" id="ARBA00004651"/>
    </source>
</evidence>
<dbReference type="EMBL" id="CP130612">
    <property type="protein sequence ID" value="WKW13452.1"/>
    <property type="molecule type" value="Genomic_DNA"/>
</dbReference>
<dbReference type="EMBL" id="CP130613">
    <property type="protein sequence ID" value="WKW16359.1"/>
    <property type="molecule type" value="Genomic_DNA"/>
</dbReference>
<dbReference type="GO" id="GO:0044874">
    <property type="term" value="P:lipoprotein localization to outer membrane"/>
    <property type="evidence" value="ECO:0007669"/>
    <property type="project" value="TreeGrafter"/>
</dbReference>
<dbReference type="Proteomes" id="UP001229955">
    <property type="component" value="Chromosome"/>
</dbReference>
<dbReference type="Pfam" id="PF02687">
    <property type="entry name" value="FtsX"/>
    <property type="match status" value="2"/>
</dbReference>
<evidence type="ECO:0000256" key="7">
    <source>
        <dbReference type="SAM" id="Phobius"/>
    </source>
</evidence>
<comment type="subcellular location">
    <subcellularLocation>
        <location evidence="1">Cell membrane</location>
        <topology evidence="1">Multi-pass membrane protein</topology>
    </subcellularLocation>
</comment>
<dbReference type="InterPro" id="IPR025857">
    <property type="entry name" value="MacB_PCD"/>
</dbReference>
<feature type="transmembrane region" description="Helical" evidence="7">
    <location>
        <begin position="435"/>
        <end position="455"/>
    </location>
</feature>
<dbReference type="RefSeq" id="WP_367886308.1">
    <property type="nucleotide sequence ID" value="NZ_CP130612.1"/>
</dbReference>
<keyword evidence="6 7" id="KW-0472">Membrane</keyword>
<dbReference type="KEGG" id="pspc:Strain318_002772"/>
<protein>
    <submittedName>
        <fullName evidence="10">FtsX-like permease family protein</fullName>
    </submittedName>
</protein>
<feature type="transmembrane region" description="Helical" evidence="7">
    <location>
        <begin position="21"/>
        <end position="42"/>
    </location>
</feature>
<evidence type="ECO:0000313" key="11">
    <source>
        <dbReference type="EMBL" id="WKW16359.1"/>
    </source>
</evidence>
<dbReference type="PANTHER" id="PTHR30489:SF0">
    <property type="entry name" value="LIPOPROTEIN-RELEASING SYSTEM TRANSMEMBRANE PROTEIN LOLE"/>
    <property type="match status" value="1"/>
</dbReference>
<evidence type="ECO:0000259" key="9">
    <source>
        <dbReference type="Pfam" id="PF12704"/>
    </source>
</evidence>
<dbReference type="InterPro" id="IPR051447">
    <property type="entry name" value="Lipoprotein-release_system"/>
</dbReference>
<feature type="domain" description="ABC3 transporter permease C-terminal" evidence="8">
    <location>
        <begin position="663"/>
        <end position="771"/>
    </location>
</feature>
<gene>
    <name evidence="10" type="ORF">Strain138_002772</name>
    <name evidence="11" type="ORF">Strain318_002772</name>
</gene>
<keyword evidence="12" id="KW-1185">Reference proteome</keyword>
<dbReference type="InterPro" id="IPR003838">
    <property type="entry name" value="ABC3_permease_C"/>
</dbReference>